<dbReference type="InterPro" id="IPR032675">
    <property type="entry name" value="LRR_dom_sf"/>
</dbReference>
<organism evidence="1 2">
    <name type="scientific">Diversispora eburnea</name>
    <dbReference type="NCBI Taxonomy" id="1213867"/>
    <lineage>
        <taxon>Eukaryota</taxon>
        <taxon>Fungi</taxon>
        <taxon>Fungi incertae sedis</taxon>
        <taxon>Mucoromycota</taxon>
        <taxon>Glomeromycotina</taxon>
        <taxon>Glomeromycetes</taxon>
        <taxon>Diversisporales</taxon>
        <taxon>Diversisporaceae</taxon>
        <taxon>Diversispora</taxon>
    </lineage>
</organism>
<dbReference type="Proteomes" id="UP000789706">
    <property type="component" value="Unassembled WGS sequence"/>
</dbReference>
<evidence type="ECO:0000313" key="1">
    <source>
        <dbReference type="EMBL" id="CAG8558550.1"/>
    </source>
</evidence>
<dbReference type="AlphaFoldDB" id="A0A9N9FSD4"/>
<protein>
    <submittedName>
        <fullName evidence="1">11552_t:CDS:1</fullName>
    </submittedName>
</protein>
<comment type="caution">
    <text evidence="1">The sequence shown here is derived from an EMBL/GenBank/DDBJ whole genome shotgun (WGS) entry which is preliminary data.</text>
</comment>
<name>A0A9N9FSD4_9GLOM</name>
<keyword evidence="2" id="KW-1185">Reference proteome</keyword>
<dbReference type="Gene3D" id="3.80.10.10">
    <property type="entry name" value="Ribonuclease Inhibitor"/>
    <property type="match status" value="1"/>
</dbReference>
<dbReference type="SUPFAM" id="SSF52047">
    <property type="entry name" value="RNI-like"/>
    <property type="match status" value="1"/>
</dbReference>
<dbReference type="OrthoDB" id="2307271at2759"/>
<reference evidence="1" key="1">
    <citation type="submission" date="2021-06" db="EMBL/GenBank/DDBJ databases">
        <authorList>
            <person name="Kallberg Y."/>
            <person name="Tangrot J."/>
            <person name="Rosling A."/>
        </authorList>
    </citation>
    <scope>NUCLEOTIDE SEQUENCE</scope>
    <source>
        <strain evidence="1">AZ414A</strain>
    </source>
</reference>
<dbReference type="EMBL" id="CAJVPK010000906">
    <property type="protein sequence ID" value="CAG8558550.1"/>
    <property type="molecule type" value="Genomic_DNA"/>
</dbReference>
<evidence type="ECO:0000313" key="2">
    <source>
        <dbReference type="Proteomes" id="UP000789706"/>
    </source>
</evidence>
<accession>A0A9N9FSD4</accession>
<gene>
    <name evidence="1" type="ORF">DEBURN_LOCUS7468</name>
</gene>
<sequence>MATKISTEILIIILKNVQSSRSTQDLYSSLLVNRIWCKVAIPILWELPLGQENWIDYGLNKKSLCIRTYISCMNTSTRKLLIQDGFDLSSSPPQATFDYPSFKITAVLKKFSEEFLKYSNLIGSILTFPDAPKVFKKLEYFSSMTIGDDELIRPLYESLTLICDNILKMDLFLGFDSHSQVQLLTNLISVQKRLENLSVVSNCDLYYNSIFWAIISQKETLKSLRLKSVFFNNFERKSSTIGQFISLKELYIDDCYGLHNLDCLSLASSFTQLRRFHYFHSNYIYRYPQEFIIKILETANTNLRNICLQLYHTITFDIESAILNYCTKITKLSLHNLYPDQVIAIFNNNFNELRKFSFDCGEVGFDANELLCQMAENVPKSLEIIKIRMVYKDPWIFSSDSLRKLFEGWCCKGGGNKKLRKFCIKRLLQRKELFSSQLDSPRIYQNHLKPLKLERSMDGMFSADSLRKFFERWFSKGRSLLPKDLLSPLAAAISSEHFKVIEEYEVRFYICLSIPIY</sequence>
<proteinExistence type="predicted"/>